<dbReference type="OrthoDB" id="5174513at2"/>
<gene>
    <name evidence="2" type="ordered locus">Xcel_0256</name>
</gene>
<dbReference type="EMBL" id="CP001821">
    <property type="protein sequence ID" value="ACZ29295.1"/>
    <property type="molecule type" value="Genomic_DNA"/>
</dbReference>
<dbReference type="PANTHER" id="PTHR18964:SF173">
    <property type="entry name" value="GLUCOKINASE"/>
    <property type="match status" value="1"/>
</dbReference>
<dbReference type="Gene3D" id="3.30.420.40">
    <property type="match status" value="2"/>
</dbReference>
<dbReference type="Proteomes" id="UP000002255">
    <property type="component" value="Chromosome"/>
</dbReference>
<name>D1BUQ4_XYLCX</name>
<reference evidence="3" key="1">
    <citation type="submission" date="2009-11" db="EMBL/GenBank/DDBJ databases">
        <title>The complete chromosome of Xylanimonas cellulosilytica DSM 15894.</title>
        <authorList>
            <consortium name="US DOE Joint Genome Institute (JGI-PGF)"/>
            <person name="Lucas S."/>
            <person name="Copeland A."/>
            <person name="Lapidus A."/>
            <person name="Glavina del Rio T."/>
            <person name="Dalin E."/>
            <person name="Tice H."/>
            <person name="Bruce D."/>
            <person name="Goodwin L."/>
            <person name="Pitluck S."/>
            <person name="Kyrpides N."/>
            <person name="Mavromatis K."/>
            <person name="Ivanova N."/>
            <person name="Mikhailova N."/>
            <person name="Foster B."/>
            <person name="Clum A."/>
            <person name="Brettin T."/>
            <person name="Detter J.C."/>
            <person name="Han C."/>
            <person name="Larimer F."/>
            <person name="Land M."/>
            <person name="Hauser L."/>
            <person name="Markowitz V."/>
            <person name="Cheng J.F."/>
            <person name="Hugenholtz P."/>
            <person name="Woyke T."/>
            <person name="Wu D."/>
            <person name="Gehrich-Schroeter G."/>
            <person name="Schneider S."/>
            <person name="Pukall S.R."/>
            <person name="Klenk H.P."/>
            <person name="Eisen J.A."/>
        </authorList>
    </citation>
    <scope>NUCLEOTIDE SEQUENCE [LARGE SCALE GENOMIC DNA]</scope>
    <source>
        <strain evidence="3">DSM 15894 / CECT 5975 / LMG 20990 / XIL07</strain>
    </source>
</reference>
<dbReference type="eggNOG" id="COG1940">
    <property type="taxonomic scope" value="Bacteria"/>
</dbReference>
<reference evidence="2 3" key="2">
    <citation type="journal article" date="2010" name="Stand. Genomic Sci.">
        <title>Complete genome sequence of Xylanimonas cellulosilytica type strain (XIL07).</title>
        <authorList>
            <person name="Foster B."/>
            <person name="Pukall R."/>
            <person name="Abt B."/>
            <person name="Nolan M."/>
            <person name="Glavina Del Rio T."/>
            <person name="Chen F."/>
            <person name="Lucas S."/>
            <person name="Tice H."/>
            <person name="Pitluck S."/>
            <person name="Cheng J.-F."/>
            <person name="Chertkov O."/>
            <person name="Brettin T."/>
            <person name="Han C."/>
            <person name="Detter J.C."/>
            <person name="Bruce D."/>
            <person name="Goodwin L."/>
            <person name="Ivanova N."/>
            <person name="Mavromatis K."/>
            <person name="Pati A."/>
            <person name="Mikhailova N."/>
            <person name="Chen A."/>
            <person name="Palaniappan K."/>
            <person name="Land M."/>
            <person name="Hauser L."/>
            <person name="Chang Y.-J."/>
            <person name="Jeffries C.D."/>
            <person name="Chain P."/>
            <person name="Rohde M."/>
            <person name="Goeker M."/>
            <person name="Bristow J."/>
            <person name="Eisen J.A."/>
            <person name="Markowitz V."/>
            <person name="Hugenholtz P."/>
            <person name="Kyrpides N.C."/>
            <person name="Klenk H.-P."/>
            <person name="Lapidus A."/>
        </authorList>
    </citation>
    <scope>NUCLEOTIDE SEQUENCE [LARGE SCALE GENOMIC DNA]</scope>
    <source>
        <strain evidence="3">DSM 15894 / CECT 5975 / LMG 20990 / XIL07</strain>
    </source>
</reference>
<evidence type="ECO:0000256" key="1">
    <source>
        <dbReference type="ARBA" id="ARBA00006479"/>
    </source>
</evidence>
<dbReference type="PANTHER" id="PTHR18964">
    <property type="entry name" value="ROK (REPRESSOR, ORF, KINASE) FAMILY"/>
    <property type="match status" value="1"/>
</dbReference>
<protein>
    <submittedName>
        <fullName evidence="2">ROK family protein</fullName>
    </submittedName>
</protein>
<dbReference type="InterPro" id="IPR036390">
    <property type="entry name" value="WH_DNA-bd_sf"/>
</dbReference>
<dbReference type="InterPro" id="IPR036388">
    <property type="entry name" value="WH-like_DNA-bd_sf"/>
</dbReference>
<dbReference type="AlphaFoldDB" id="D1BUQ4"/>
<organism evidence="2 3">
    <name type="scientific">Xylanimonas cellulosilytica (strain DSM 15894 / JCM 12276 / CECT 5975 / KCTC 9989 / LMG 20990 / NBRC 107835 / XIL07)</name>
    <dbReference type="NCBI Taxonomy" id="446471"/>
    <lineage>
        <taxon>Bacteria</taxon>
        <taxon>Bacillati</taxon>
        <taxon>Actinomycetota</taxon>
        <taxon>Actinomycetes</taxon>
        <taxon>Micrococcales</taxon>
        <taxon>Promicromonosporaceae</taxon>
        <taxon>Xylanimonas</taxon>
    </lineage>
</organism>
<dbReference type="STRING" id="446471.Xcel_0256"/>
<dbReference type="KEGG" id="xce:Xcel_0256"/>
<dbReference type="Gene3D" id="1.10.10.10">
    <property type="entry name" value="Winged helix-like DNA-binding domain superfamily/Winged helix DNA-binding domain"/>
    <property type="match status" value="1"/>
</dbReference>
<dbReference type="SUPFAM" id="SSF46785">
    <property type="entry name" value="Winged helix' DNA-binding domain"/>
    <property type="match status" value="1"/>
</dbReference>
<accession>D1BUQ4</accession>
<evidence type="ECO:0000313" key="3">
    <source>
        <dbReference type="Proteomes" id="UP000002255"/>
    </source>
</evidence>
<dbReference type="SUPFAM" id="SSF53067">
    <property type="entry name" value="Actin-like ATPase domain"/>
    <property type="match status" value="1"/>
</dbReference>
<dbReference type="InterPro" id="IPR043129">
    <property type="entry name" value="ATPase_NBD"/>
</dbReference>
<proteinExistence type="inferred from homology"/>
<evidence type="ECO:0000313" key="2">
    <source>
        <dbReference type="EMBL" id="ACZ29295.1"/>
    </source>
</evidence>
<sequence length="393" mass="40463">MTGTSRSGTGSQTALRGRNTAAIVRALTVTGPQLQADLSRVTGLSRATVSNIVALEVEAGRLRAERVLRDGRWGLLVSRAPEDWVVAGIDIGRSHLRVVARDAAARTVGDREIALDPGHLPDVTLARASELLDEVVAQAGLSRSRVRKVGIALPASVGPDGAVVQQSVLREWSGMNVAERAAGVLGIETVVDNDANLGAFAHAAGRGGRGTLVYLKVASGIGAGIVVGDRLYRSTTGLVGEIGHVQVVDGGQTCYCGSRGCLETLASVRTVVADFERVHGRAATLDDVLAAIAADDPVALRIVTEAGDALGRVLAVMCNILSPDVVVVGGPLTPVGAPLLDAIVASVRKRALPAAISRTEFAVSDSEPRAEVSGACLLALQALDAEDLSVPTS</sequence>
<dbReference type="Pfam" id="PF00480">
    <property type="entry name" value="ROK"/>
    <property type="match status" value="1"/>
</dbReference>
<keyword evidence="3" id="KW-1185">Reference proteome</keyword>
<dbReference type="HOGENOM" id="CLU_036604_13_3_11"/>
<dbReference type="RefSeq" id="WP_012877040.1">
    <property type="nucleotide sequence ID" value="NC_013530.1"/>
</dbReference>
<dbReference type="InterPro" id="IPR000600">
    <property type="entry name" value="ROK"/>
</dbReference>
<comment type="similarity">
    <text evidence="1">Belongs to the ROK (NagC/XylR) family.</text>
</comment>